<dbReference type="EMBL" id="MU276037">
    <property type="protein sequence ID" value="KAI0043015.1"/>
    <property type="molecule type" value="Genomic_DNA"/>
</dbReference>
<comment type="caution">
    <text evidence="1">The sequence shown here is derived from an EMBL/GenBank/DDBJ whole genome shotgun (WGS) entry which is preliminary data.</text>
</comment>
<evidence type="ECO:0000313" key="2">
    <source>
        <dbReference type="Proteomes" id="UP000814033"/>
    </source>
</evidence>
<dbReference type="Proteomes" id="UP000814033">
    <property type="component" value="Unassembled WGS sequence"/>
</dbReference>
<keyword evidence="2" id="KW-1185">Reference proteome</keyword>
<organism evidence="1 2">
    <name type="scientific">Auriscalpium vulgare</name>
    <dbReference type="NCBI Taxonomy" id="40419"/>
    <lineage>
        <taxon>Eukaryota</taxon>
        <taxon>Fungi</taxon>
        <taxon>Dikarya</taxon>
        <taxon>Basidiomycota</taxon>
        <taxon>Agaricomycotina</taxon>
        <taxon>Agaricomycetes</taxon>
        <taxon>Russulales</taxon>
        <taxon>Auriscalpiaceae</taxon>
        <taxon>Auriscalpium</taxon>
    </lineage>
</organism>
<sequence>MHHIHQLAIPRRLRFVALSGAREDINVALQLWPGLHALAINELFAAGSANDDLPPIRLPGGLSFLSGNAFYITQVLATAHDLPALRDLELVLVGPLPPAEVVEQLEQLESLVFDELPTEDVSLPKTLRHVGYHGSWTGGLPHDDASFLVAALRALDELKLVTVARSGLSAWVQAPLMDACRELHVEFVTFETLAHFPRPGHVDWI</sequence>
<evidence type="ECO:0000313" key="1">
    <source>
        <dbReference type="EMBL" id="KAI0043015.1"/>
    </source>
</evidence>
<reference evidence="1" key="2">
    <citation type="journal article" date="2022" name="New Phytol.">
        <title>Evolutionary transition to the ectomycorrhizal habit in the genomes of a hyperdiverse lineage of mushroom-forming fungi.</title>
        <authorList>
            <person name="Looney B."/>
            <person name="Miyauchi S."/>
            <person name="Morin E."/>
            <person name="Drula E."/>
            <person name="Courty P.E."/>
            <person name="Kohler A."/>
            <person name="Kuo A."/>
            <person name="LaButti K."/>
            <person name="Pangilinan J."/>
            <person name="Lipzen A."/>
            <person name="Riley R."/>
            <person name="Andreopoulos W."/>
            <person name="He G."/>
            <person name="Johnson J."/>
            <person name="Nolan M."/>
            <person name="Tritt A."/>
            <person name="Barry K.W."/>
            <person name="Grigoriev I.V."/>
            <person name="Nagy L.G."/>
            <person name="Hibbett D."/>
            <person name="Henrissat B."/>
            <person name="Matheny P.B."/>
            <person name="Labbe J."/>
            <person name="Martin F.M."/>
        </authorList>
    </citation>
    <scope>NUCLEOTIDE SEQUENCE</scope>
    <source>
        <strain evidence="1">FP105234-sp</strain>
    </source>
</reference>
<name>A0ACB8RGH6_9AGAM</name>
<proteinExistence type="predicted"/>
<reference evidence="1" key="1">
    <citation type="submission" date="2021-02" db="EMBL/GenBank/DDBJ databases">
        <authorList>
            <consortium name="DOE Joint Genome Institute"/>
            <person name="Ahrendt S."/>
            <person name="Looney B.P."/>
            <person name="Miyauchi S."/>
            <person name="Morin E."/>
            <person name="Drula E."/>
            <person name="Courty P.E."/>
            <person name="Chicoki N."/>
            <person name="Fauchery L."/>
            <person name="Kohler A."/>
            <person name="Kuo A."/>
            <person name="Labutti K."/>
            <person name="Pangilinan J."/>
            <person name="Lipzen A."/>
            <person name="Riley R."/>
            <person name="Andreopoulos W."/>
            <person name="He G."/>
            <person name="Johnson J."/>
            <person name="Barry K.W."/>
            <person name="Grigoriev I.V."/>
            <person name="Nagy L."/>
            <person name="Hibbett D."/>
            <person name="Henrissat B."/>
            <person name="Matheny P.B."/>
            <person name="Labbe J."/>
            <person name="Martin F."/>
        </authorList>
    </citation>
    <scope>NUCLEOTIDE SEQUENCE</scope>
    <source>
        <strain evidence="1">FP105234-sp</strain>
    </source>
</reference>
<accession>A0ACB8RGH6</accession>
<gene>
    <name evidence="1" type="ORF">FA95DRAFT_1575385</name>
</gene>
<protein>
    <submittedName>
        <fullName evidence="1">Uncharacterized protein</fullName>
    </submittedName>
</protein>